<organism evidence="1 2">
    <name type="scientific">Pyricularia oryzae</name>
    <name type="common">Rice blast fungus</name>
    <name type="synonym">Magnaporthe oryzae</name>
    <dbReference type="NCBI Taxonomy" id="318829"/>
    <lineage>
        <taxon>Eukaryota</taxon>
        <taxon>Fungi</taxon>
        <taxon>Dikarya</taxon>
        <taxon>Ascomycota</taxon>
        <taxon>Pezizomycotina</taxon>
        <taxon>Sordariomycetes</taxon>
        <taxon>Sordariomycetidae</taxon>
        <taxon>Magnaporthales</taxon>
        <taxon>Pyriculariaceae</taxon>
        <taxon>Pyricularia</taxon>
    </lineage>
</organism>
<proteinExistence type="predicted"/>
<reference evidence="1 2" key="1">
    <citation type="journal article" date="2019" name="Mol. Biol. Evol.">
        <title>Blast fungal genomes show frequent chromosomal changes, gene gains and losses, and effector gene turnover.</title>
        <authorList>
            <person name="Gomez Luciano L.B."/>
            <person name="Jason Tsai I."/>
            <person name="Chuma I."/>
            <person name="Tosa Y."/>
            <person name="Chen Y.H."/>
            <person name="Li J.Y."/>
            <person name="Li M.Y."/>
            <person name="Jade Lu M.Y."/>
            <person name="Nakayashiki H."/>
            <person name="Li W.H."/>
        </authorList>
    </citation>
    <scope>NUCLEOTIDE SEQUENCE [LARGE SCALE GENOMIC DNA]</scope>
    <source>
        <strain evidence="1">MZ5-1-6</strain>
    </source>
</reference>
<protein>
    <submittedName>
        <fullName evidence="1">Uncharacterized protein</fullName>
    </submittedName>
</protein>
<dbReference type="Proteomes" id="UP000294847">
    <property type="component" value="Chromosome 2"/>
</dbReference>
<evidence type="ECO:0000313" key="2">
    <source>
        <dbReference type="Proteomes" id="UP000294847"/>
    </source>
</evidence>
<gene>
    <name evidence="1" type="ORF">PoMZ_00004</name>
</gene>
<accession>A0A4P7N167</accession>
<dbReference type="EMBL" id="CP034205">
    <property type="protein sequence ID" value="QBZ55112.1"/>
    <property type="molecule type" value="Genomic_DNA"/>
</dbReference>
<name>A0A4P7N167_PYROR</name>
<sequence>MVARSYRFCSLVALAGNLLRYIAVQSGGIKTGLSYGSNWVPVTKDLKIVAQNFPDVDIKLLSPAFINP</sequence>
<dbReference type="AlphaFoldDB" id="A0A4P7N167"/>
<evidence type="ECO:0000313" key="1">
    <source>
        <dbReference type="EMBL" id="QBZ55112.1"/>
    </source>
</evidence>